<comment type="caution">
    <text evidence="4">The sequence shown here is derived from an EMBL/GenBank/DDBJ whole genome shotgun (WGS) entry which is preliminary data.</text>
</comment>
<keyword evidence="2" id="KW-0472">Membrane</keyword>
<feature type="chain" id="PRO_5032837842" evidence="3">
    <location>
        <begin position="24"/>
        <end position="114"/>
    </location>
</feature>
<feature type="coiled-coil region" evidence="1">
    <location>
        <begin position="44"/>
        <end position="87"/>
    </location>
</feature>
<keyword evidence="2" id="KW-1133">Transmembrane helix</keyword>
<accession>A0A841JM72</accession>
<gene>
    <name evidence="4" type="ORF">HDF22_003136</name>
</gene>
<keyword evidence="2" id="KW-0812">Transmembrane</keyword>
<name>A0A841JM72_9SPHI</name>
<evidence type="ECO:0000313" key="4">
    <source>
        <dbReference type="EMBL" id="MBB6129011.1"/>
    </source>
</evidence>
<feature type="transmembrane region" description="Helical" evidence="2">
    <location>
        <begin position="94"/>
        <end position="113"/>
    </location>
</feature>
<feature type="signal peptide" evidence="3">
    <location>
        <begin position="1"/>
        <end position="23"/>
    </location>
</feature>
<keyword evidence="4" id="KW-0378">Hydrolase</keyword>
<dbReference type="GO" id="GO:0016787">
    <property type="term" value="F:hydrolase activity"/>
    <property type="evidence" value="ECO:0007669"/>
    <property type="project" value="UniProtKB-KW"/>
</dbReference>
<evidence type="ECO:0000256" key="1">
    <source>
        <dbReference type="SAM" id="Coils"/>
    </source>
</evidence>
<reference evidence="4 5" key="1">
    <citation type="submission" date="2020-08" db="EMBL/GenBank/DDBJ databases">
        <title>Genomic Encyclopedia of Type Strains, Phase IV (KMG-V): Genome sequencing to study the core and pangenomes of soil and plant-associated prokaryotes.</title>
        <authorList>
            <person name="Whitman W."/>
        </authorList>
    </citation>
    <scope>NUCLEOTIDE SEQUENCE [LARGE SCALE GENOMIC DNA]</scope>
    <source>
        <strain evidence="4 5">MP601</strain>
    </source>
</reference>
<dbReference type="RefSeq" id="WP_183588290.1">
    <property type="nucleotide sequence ID" value="NZ_JACHCA010000008.1"/>
</dbReference>
<evidence type="ECO:0000256" key="3">
    <source>
        <dbReference type="SAM" id="SignalP"/>
    </source>
</evidence>
<keyword evidence="3" id="KW-0732">Signal</keyword>
<proteinExistence type="predicted"/>
<dbReference type="EMBL" id="JACHCA010000008">
    <property type="protein sequence ID" value="MBB6129011.1"/>
    <property type="molecule type" value="Genomic_DNA"/>
</dbReference>
<keyword evidence="1" id="KW-0175">Coiled coil</keyword>
<sequence length="114" mass="12446">MKKKIYLIALTMLLSVAAFNSYASTATDGALTILSKEQIASMTTEQKQARVEEIKARVNEIKAMDKSELTKQDKKELRTELKGLKHEANALGGGGIYLSVGAIIIIILVLILIL</sequence>
<evidence type="ECO:0000313" key="5">
    <source>
        <dbReference type="Proteomes" id="UP000548326"/>
    </source>
</evidence>
<dbReference type="Proteomes" id="UP000548326">
    <property type="component" value="Unassembled WGS sequence"/>
</dbReference>
<protein>
    <submittedName>
        <fullName evidence="4">Peptidoglycan hydrolase CwlO-like protein</fullName>
    </submittedName>
</protein>
<organism evidence="4 5">
    <name type="scientific">Mucilaginibacter lappiensis</name>
    <dbReference type="NCBI Taxonomy" id="354630"/>
    <lineage>
        <taxon>Bacteria</taxon>
        <taxon>Pseudomonadati</taxon>
        <taxon>Bacteroidota</taxon>
        <taxon>Sphingobacteriia</taxon>
        <taxon>Sphingobacteriales</taxon>
        <taxon>Sphingobacteriaceae</taxon>
        <taxon>Mucilaginibacter</taxon>
    </lineage>
</organism>
<evidence type="ECO:0000256" key="2">
    <source>
        <dbReference type="SAM" id="Phobius"/>
    </source>
</evidence>
<dbReference type="AlphaFoldDB" id="A0A841JM72"/>